<dbReference type="Proteomes" id="UP000236291">
    <property type="component" value="Unassembled WGS sequence"/>
</dbReference>
<evidence type="ECO:0000256" key="1">
    <source>
        <dbReference type="SAM" id="Phobius"/>
    </source>
</evidence>
<organism evidence="2 3">
    <name type="scientific">Trifolium pratense</name>
    <name type="common">Red clover</name>
    <dbReference type="NCBI Taxonomy" id="57577"/>
    <lineage>
        <taxon>Eukaryota</taxon>
        <taxon>Viridiplantae</taxon>
        <taxon>Streptophyta</taxon>
        <taxon>Embryophyta</taxon>
        <taxon>Tracheophyta</taxon>
        <taxon>Spermatophyta</taxon>
        <taxon>Magnoliopsida</taxon>
        <taxon>eudicotyledons</taxon>
        <taxon>Gunneridae</taxon>
        <taxon>Pentapetalae</taxon>
        <taxon>rosids</taxon>
        <taxon>fabids</taxon>
        <taxon>Fabales</taxon>
        <taxon>Fabaceae</taxon>
        <taxon>Papilionoideae</taxon>
        <taxon>50 kb inversion clade</taxon>
        <taxon>NPAAA clade</taxon>
        <taxon>Hologalegina</taxon>
        <taxon>IRL clade</taxon>
        <taxon>Trifolieae</taxon>
        <taxon>Trifolium</taxon>
    </lineage>
</organism>
<gene>
    <name evidence="2" type="ORF">L195_g051539</name>
</gene>
<name>A0A2K3K038_TRIPR</name>
<reference evidence="2 3" key="1">
    <citation type="journal article" date="2014" name="Am. J. Bot.">
        <title>Genome assembly and annotation for red clover (Trifolium pratense; Fabaceae).</title>
        <authorList>
            <person name="Istvanek J."/>
            <person name="Jaros M."/>
            <person name="Krenek A."/>
            <person name="Repkova J."/>
        </authorList>
    </citation>
    <scope>NUCLEOTIDE SEQUENCE [LARGE SCALE GENOMIC DNA]</scope>
    <source>
        <strain evidence="3">cv. Tatra</strain>
        <tissue evidence="2">Young leaves</tissue>
    </source>
</reference>
<comment type="caution">
    <text evidence="2">The sequence shown here is derived from an EMBL/GenBank/DDBJ whole genome shotgun (WGS) entry which is preliminary data.</text>
</comment>
<reference evidence="2 3" key="2">
    <citation type="journal article" date="2017" name="Front. Plant Sci.">
        <title>Gene Classification and Mining of Molecular Markers Useful in Red Clover (Trifolium pratense) Breeding.</title>
        <authorList>
            <person name="Istvanek J."/>
            <person name="Dluhosova J."/>
            <person name="Dluhos P."/>
            <person name="Patkova L."/>
            <person name="Nedelnik J."/>
            <person name="Repkova J."/>
        </authorList>
    </citation>
    <scope>NUCLEOTIDE SEQUENCE [LARGE SCALE GENOMIC DNA]</scope>
    <source>
        <strain evidence="3">cv. Tatra</strain>
        <tissue evidence="2">Young leaves</tissue>
    </source>
</reference>
<sequence>MPATNCSFINCASFLDVQTAHDIDQFHGSCVRDVVNSINTYQMEYDPYSMLVASPVCCFVWLAAFR</sequence>
<dbReference type="AlphaFoldDB" id="A0A2K3K038"/>
<evidence type="ECO:0000313" key="3">
    <source>
        <dbReference type="Proteomes" id="UP000236291"/>
    </source>
</evidence>
<feature type="transmembrane region" description="Helical" evidence="1">
    <location>
        <begin position="48"/>
        <end position="65"/>
    </location>
</feature>
<proteinExistence type="predicted"/>
<keyword evidence="1" id="KW-0812">Transmembrane</keyword>
<accession>A0A2K3K038</accession>
<dbReference type="EMBL" id="ASHM01081192">
    <property type="protein sequence ID" value="PNX59675.1"/>
    <property type="molecule type" value="Genomic_DNA"/>
</dbReference>
<keyword evidence="1" id="KW-1133">Transmembrane helix</keyword>
<evidence type="ECO:0000313" key="2">
    <source>
        <dbReference type="EMBL" id="PNX59675.1"/>
    </source>
</evidence>
<keyword evidence="1" id="KW-0472">Membrane</keyword>
<protein>
    <submittedName>
        <fullName evidence="2">Uncharacterized protein</fullName>
    </submittedName>
</protein>